<feature type="transmembrane region" description="Helical" evidence="17">
    <location>
        <begin position="429"/>
        <end position="455"/>
    </location>
</feature>
<evidence type="ECO:0000256" key="8">
    <source>
        <dbReference type="ARBA" id="ARBA00022741"/>
    </source>
</evidence>
<evidence type="ECO:0000256" key="2">
    <source>
        <dbReference type="ARBA" id="ARBA00004906"/>
    </source>
</evidence>
<dbReference type="InterPro" id="IPR011333">
    <property type="entry name" value="SKP1/BTB/POZ_sf"/>
</dbReference>
<feature type="transmembrane region" description="Helical" evidence="17">
    <location>
        <begin position="1044"/>
        <end position="1076"/>
    </location>
</feature>
<feature type="region of interest" description="Disordered" evidence="16">
    <location>
        <begin position="846"/>
        <end position="866"/>
    </location>
</feature>
<dbReference type="Pfam" id="PF00005">
    <property type="entry name" value="ABC_tran"/>
    <property type="match status" value="2"/>
</dbReference>
<evidence type="ECO:0000256" key="5">
    <source>
        <dbReference type="ARBA" id="ARBA00022448"/>
    </source>
</evidence>
<dbReference type="Pfam" id="PF03000">
    <property type="entry name" value="NPH3"/>
    <property type="match status" value="1"/>
</dbReference>
<dbReference type="CDD" id="cd03250">
    <property type="entry name" value="ABCC_MRP_domain1"/>
    <property type="match status" value="1"/>
</dbReference>
<dbReference type="SUPFAM" id="SSF90123">
    <property type="entry name" value="ABC transporter transmembrane region"/>
    <property type="match status" value="2"/>
</dbReference>
<dbReference type="Pfam" id="PF00664">
    <property type="entry name" value="ABC_membrane"/>
    <property type="match status" value="2"/>
</dbReference>
<evidence type="ECO:0000256" key="7">
    <source>
        <dbReference type="ARBA" id="ARBA00022737"/>
    </source>
</evidence>
<reference evidence="22" key="2">
    <citation type="journal article" date="2022" name="Hortic Res">
        <title>The genome of Dioscorea zingiberensis sheds light on the biosynthesis, origin and evolution of the medicinally important diosgenin saponins.</title>
        <authorList>
            <person name="Li Y."/>
            <person name="Tan C."/>
            <person name="Li Z."/>
            <person name="Guo J."/>
            <person name="Li S."/>
            <person name="Chen X."/>
            <person name="Wang C."/>
            <person name="Dai X."/>
            <person name="Yang H."/>
            <person name="Song W."/>
            <person name="Hou L."/>
            <person name="Xu J."/>
            <person name="Tong Z."/>
            <person name="Xu A."/>
            <person name="Yuan X."/>
            <person name="Wang W."/>
            <person name="Yang Q."/>
            <person name="Chen L."/>
            <person name="Sun Z."/>
            <person name="Wang K."/>
            <person name="Pan B."/>
            <person name="Chen J."/>
            <person name="Bao Y."/>
            <person name="Liu F."/>
            <person name="Qi X."/>
            <person name="Gang D.R."/>
            <person name="Wen J."/>
            <person name="Li J."/>
        </authorList>
    </citation>
    <scope>NUCLEOTIDE SEQUENCE</scope>
    <source>
        <strain evidence="22">Dzin_1.0</strain>
    </source>
</reference>
<dbReference type="PROSITE" id="PS50097">
    <property type="entry name" value="BTB"/>
    <property type="match status" value="1"/>
</dbReference>
<dbReference type="CDD" id="cd18312">
    <property type="entry name" value="BTB_POZ_NPY3-like"/>
    <property type="match status" value="1"/>
</dbReference>
<evidence type="ECO:0000256" key="15">
    <source>
        <dbReference type="SAM" id="Coils"/>
    </source>
</evidence>
<dbReference type="GO" id="GO:1902417">
    <property type="term" value="F:(+)-abscisic acid D-glucopyranosyl ester transmembrane transporter activity"/>
    <property type="evidence" value="ECO:0007669"/>
    <property type="project" value="UniProtKB-ARBA"/>
</dbReference>
<feature type="transmembrane region" description="Helical" evidence="17">
    <location>
        <begin position="28"/>
        <end position="52"/>
    </location>
</feature>
<keyword evidence="15" id="KW-0175">Coiled coil</keyword>
<feature type="coiled-coil region" evidence="15">
    <location>
        <begin position="2046"/>
        <end position="2073"/>
    </location>
</feature>
<dbReference type="CDD" id="cd18579">
    <property type="entry name" value="ABC_6TM_ABCC_D1"/>
    <property type="match status" value="1"/>
</dbReference>
<feature type="compositionally biased region" description="Polar residues" evidence="16">
    <location>
        <begin position="853"/>
        <end position="862"/>
    </location>
</feature>
<dbReference type="PROSITE" id="PS00211">
    <property type="entry name" value="ABC_TRANSPORTER_1"/>
    <property type="match status" value="1"/>
</dbReference>
<feature type="transmembrane region" description="Helical" evidence="17">
    <location>
        <begin position="913"/>
        <end position="936"/>
    </location>
</feature>
<dbReference type="InterPro" id="IPR044746">
    <property type="entry name" value="ABCC_6TM_D1"/>
</dbReference>
<comment type="catalytic activity">
    <reaction evidence="13">
        <text>ATP + H2O + xenobioticSide 1 = ADP + phosphate + xenobioticSide 2.</text>
        <dbReference type="EC" id="7.6.2.2"/>
    </reaction>
</comment>
<comment type="pathway">
    <text evidence="2">Protein modification; protein ubiquitination.</text>
</comment>
<evidence type="ECO:0000256" key="12">
    <source>
        <dbReference type="ARBA" id="ARBA00023136"/>
    </source>
</evidence>
<dbReference type="Gene3D" id="3.40.50.300">
    <property type="entry name" value="P-loop containing nucleotide triphosphate hydrolases"/>
    <property type="match status" value="2"/>
</dbReference>
<proteinExistence type="inferred from homology"/>
<evidence type="ECO:0000256" key="14">
    <source>
        <dbReference type="PROSITE-ProRule" id="PRU00982"/>
    </source>
</evidence>
<evidence type="ECO:0000256" key="6">
    <source>
        <dbReference type="ARBA" id="ARBA00022692"/>
    </source>
</evidence>
<dbReference type="GO" id="GO:0005774">
    <property type="term" value="C:vacuolar membrane"/>
    <property type="evidence" value="ECO:0007669"/>
    <property type="project" value="UniProtKB-SubCell"/>
</dbReference>
<feature type="transmembrane region" description="Helical" evidence="17">
    <location>
        <begin position="72"/>
        <end position="94"/>
    </location>
</feature>
<dbReference type="InterPro" id="IPR011527">
    <property type="entry name" value="ABC1_TM_dom"/>
</dbReference>
<comment type="similarity">
    <text evidence="14">Belongs to the NPH3 family.</text>
</comment>
<keyword evidence="5" id="KW-0813">Transport</keyword>
<dbReference type="CDD" id="cd03244">
    <property type="entry name" value="ABCC_MRP_domain2"/>
    <property type="match status" value="1"/>
</dbReference>
<evidence type="ECO:0000256" key="4">
    <source>
        <dbReference type="ARBA" id="ARBA00012191"/>
    </source>
</evidence>
<feature type="domain" description="BTB" evidence="18">
    <location>
        <begin position="1521"/>
        <end position="1592"/>
    </location>
</feature>
<evidence type="ECO:0000259" key="19">
    <source>
        <dbReference type="PROSITE" id="PS50893"/>
    </source>
</evidence>
<feature type="transmembrane region" description="Helical" evidence="17">
    <location>
        <begin position="142"/>
        <end position="162"/>
    </location>
</feature>
<organism evidence="22 23">
    <name type="scientific">Dioscorea zingiberensis</name>
    <dbReference type="NCBI Taxonomy" id="325984"/>
    <lineage>
        <taxon>Eukaryota</taxon>
        <taxon>Viridiplantae</taxon>
        <taxon>Streptophyta</taxon>
        <taxon>Embryophyta</taxon>
        <taxon>Tracheophyta</taxon>
        <taxon>Spermatophyta</taxon>
        <taxon>Magnoliopsida</taxon>
        <taxon>Liliopsida</taxon>
        <taxon>Dioscoreales</taxon>
        <taxon>Dioscoreaceae</taxon>
        <taxon>Dioscorea</taxon>
    </lineage>
</organism>
<dbReference type="InterPro" id="IPR050173">
    <property type="entry name" value="ABC_transporter_C-like"/>
</dbReference>
<dbReference type="EMBL" id="JAGGNH010000002">
    <property type="protein sequence ID" value="KAJ0980468.1"/>
    <property type="molecule type" value="Genomic_DNA"/>
</dbReference>
<evidence type="ECO:0000313" key="22">
    <source>
        <dbReference type="EMBL" id="KAJ0980468.1"/>
    </source>
</evidence>
<dbReference type="FunFam" id="3.40.50.300:FF:000163">
    <property type="entry name" value="Multidrug resistance-associated protein member 4"/>
    <property type="match status" value="1"/>
</dbReference>
<dbReference type="OrthoDB" id="6500128at2759"/>
<dbReference type="PANTHER" id="PTHR24223">
    <property type="entry name" value="ATP-BINDING CASSETTE SUB-FAMILY C"/>
    <property type="match status" value="1"/>
</dbReference>
<feature type="domain" description="ABC transmembrane type-1" evidence="20">
    <location>
        <begin position="305"/>
        <end position="584"/>
    </location>
</feature>
<feature type="transmembrane region" description="Helical" evidence="17">
    <location>
        <begin position="114"/>
        <end position="135"/>
    </location>
</feature>
<feature type="transmembrane region" description="Helical" evidence="17">
    <location>
        <begin position="571"/>
        <end position="592"/>
    </location>
</feature>
<gene>
    <name evidence="22" type="ORF">J5N97_008723</name>
</gene>
<keyword evidence="8" id="KW-0547">Nucleotide-binding</keyword>
<dbReference type="SMART" id="SM00382">
    <property type="entry name" value="AAA"/>
    <property type="match status" value="2"/>
</dbReference>
<keyword evidence="10" id="KW-1278">Translocase</keyword>
<dbReference type="InterPro" id="IPR000210">
    <property type="entry name" value="BTB/POZ_dom"/>
</dbReference>
<accession>A0A9D5CY02</accession>
<dbReference type="FunFam" id="3.40.50.300:FF:000450">
    <property type="entry name" value="ABC transporter C family member 2"/>
    <property type="match status" value="1"/>
</dbReference>
<evidence type="ECO:0000256" key="1">
    <source>
        <dbReference type="ARBA" id="ARBA00004128"/>
    </source>
</evidence>
<evidence type="ECO:0000259" key="18">
    <source>
        <dbReference type="PROSITE" id="PS50097"/>
    </source>
</evidence>
<name>A0A9D5CY02_9LILI</name>
<dbReference type="InterPro" id="IPR036640">
    <property type="entry name" value="ABC1_TM_sf"/>
</dbReference>
<keyword evidence="6 17" id="KW-0812">Transmembrane</keyword>
<feature type="transmembrane region" description="Helical" evidence="17">
    <location>
        <begin position="956"/>
        <end position="981"/>
    </location>
</feature>
<dbReference type="Pfam" id="PF00651">
    <property type="entry name" value="BTB"/>
    <property type="match status" value="1"/>
</dbReference>
<evidence type="ECO:0000259" key="20">
    <source>
        <dbReference type="PROSITE" id="PS50929"/>
    </source>
</evidence>
<comment type="subcellular location">
    <subcellularLocation>
        <location evidence="1">Vacuole membrane</location>
        <topology evidence="1">Multi-pass membrane protein</topology>
    </subcellularLocation>
</comment>
<dbReference type="EC" id="7.6.2.2" evidence="4"/>
<feature type="domain" description="ABC transporter" evidence="19">
    <location>
        <begin position="1241"/>
        <end position="1475"/>
    </location>
</feature>
<comment type="similarity">
    <text evidence="3">Belongs to the ABC transporter superfamily. ABCC family. Conjugate transporter (TC 3.A.1.208) subfamily.</text>
</comment>
<evidence type="ECO:0000256" key="13">
    <source>
        <dbReference type="ARBA" id="ARBA00034018"/>
    </source>
</evidence>
<keyword evidence="9" id="KW-0067">ATP-binding</keyword>
<dbReference type="InterPro" id="IPR003439">
    <property type="entry name" value="ABC_transporter-like_ATP-bd"/>
</dbReference>
<keyword evidence="12 17" id="KW-0472">Membrane</keyword>
<dbReference type="Gene3D" id="3.30.710.10">
    <property type="entry name" value="Potassium Channel Kv1.1, Chain A"/>
    <property type="match status" value="1"/>
</dbReference>
<dbReference type="GO" id="GO:0016887">
    <property type="term" value="F:ATP hydrolysis activity"/>
    <property type="evidence" value="ECO:0007669"/>
    <property type="project" value="InterPro"/>
</dbReference>
<dbReference type="PROSITE" id="PS50893">
    <property type="entry name" value="ABC_TRANSPORTER_2"/>
    <property type="match status" value="2"/>
</dbReference>
<dbReference type="InterPro" id="IPR044726">
    <property type="entry name" value="ABCC_6TM_D2"/>
</dbReference>
<dbReference type="InterPro" id="IPR027417">
    <property type="entry name" value="P-loop_NTPase"/>
</dbReference>
<dbReference type="PANTHER" id="PTHR24223:SF456">
    <property type="entry name" value="MULTIDRUG RESISTANCE-ASSOCIATED PROTEIN LETHAL(2)03659"/>
    <property type="match status" value="1"/>
</dbReference>
<dbReference type="GO" id="GO:0005524">
    <property type="term" value="F:ATP binding"/>
    <property type="evidence" value="ECO:0007669"/>
    <property type="project" value="UniProtKB-KW"/>
</dbReference>
<dbReference type="FunFam" id="1.20.1560.10:FF:000013">
    <property type="entry name" value="ABC transporter C family member 2"/>
    <property type="match status" value="1"/>
</dbReference>
<sequence length="2128" mass="238873">MGSHPLVWYCHPVEDGIWAKVVKNALGAYTPCAAHTIVLSTSYLVLIGACVFRMWQTWKDFTIKRYHLRSRLYNYMLGLFAACFFAESLVQLVICFSTTNLDGQTGLAPFEKVSLIITAVAWCSMLLMIGVENVVYICESRLCVRLAVLYVLVGEIAVFNLFYSVKHYFNQLIFYLYISRIIFEFLFVILLLIYTPYLDPYSGFNPIQVEGHHDGVEYGPLPCGEQICPERHVSIFSRISFAWMTPLMQLGYKRPIAVKDIWKLDTWDETEMLNSRFQTCWLKELQKNRPCLLKALHCSLGARFWLGGVLKIGYDISQFVGTITLNFLLQSIQQGDPSWNNYLYAFFMFVGVTFGSLCEGQYFQNVIRVGFHMRSTLVAAVFNKALRLTQEGRKQFTSGKITNLMTTDAEALQGICLQLHGLWSAPFRIIVSIILLYMQLGVASLIGSLMMLLIFPIQIFTASKMREVSKVSRQCTDRRIGLMNEILGAMETVKCYAWEKSFQCNVQNTRSDELSWFQKVQLLETCNNFVLNLIPVVVTVMSFGIYCLLGGDLTPSKAFTTLSLFAVLRYPLYVLPNLITQVVNASVSLTRLEELFLTEERMLVPNPPIDQSFPAISIRNGYFSWELKAEKPTLSNINLDIAVGSLVAIVGRTGEGKTSLISAMLSELPANPGKDTIVTLRGRVAYVPQIPWIFNATVRENILFGSPFHPSSYGMTIDVTELQQDLDKLPGGDLTEIGERGINISGGQKQRVSLARAVYSDADVYIFDDPLSALDAHVGQKVFDRCIKHQLRGKTRVLVTNQLHFLPYVDRIILVHDGMVIQEGTYEELSNSGILFRSLVKNVGKSEERQAETSHPGTSKSPMKNELIEDENDSSKIVNTSYTGNNGKFVLIKQEELETGVVSWKVLMRYKNALGGLWVVAVFFACYFLTEVLRISSSTWLSVWTDEGSSNNQGPGFYIMIYALLSFTQVLVTLANSYWLIVSSLNAAKRLHDAMLNSVLRAPMLFFHTNPIGRIINRFARDIGATDTNVASSINMFMGQVSQFFSTFVLIGIISPISLWAIMPLFVLFYAAYLYYQSSARELKRMDSVTRSPVYAQFAEALNGLSTICAYKAYDRIGKINGKSMDDNIRFTVVISAANRWLAIRLETLGGIMIWLTVSFAVMQNQHSENQKNFASEMGLLINYALNITSLLTSVLRLASLAESSLNAVERIGTYIDLPSEAPLTIESNRPPLGWPSFGIIKFHDVVLRYRPGLPLVLRKISFMTEANEKIGIVGRTGAGKSSMFNALFRLVELESGEIFIDDYDISKFGIFDLRKALGVIPQMPVLFSGTVRFNLDPFGDHSDADIWETLRRVCLKDVIQKNELGLDTKVLEAGENFSIGQRQLLSLARVLLRRSKILGFDEATAAVDVTTDALIQRTIREEFNYCTMLIIAHRLNTVLDCDRVLLLDFGQVLEFDSPAVLLANKGSAFSKMAVAWQTRRVSVSRAQVWLSSMASMKAASKSEAFRRQGQAWFCTTGLPSDVSVEVDEISFHLHKFPLLSKSNVLEKLMEEFSSENNEEDCVIKLPDIPGGAKAFELVAKFCYGMKLELNASNVVYLRCAAEYLRMTEEITEDNLIAQTEIFLNQVVLRNWKDTIEALRACDDIQPYAENLQITKRCIDSLAVKACTDPNLFGWPLMEHGPMQSPGGSVLWNGISTGARPRECSPDWWYEDVSLLSFPMYKRLFSVMESRGIRQEVLAGSITNYAQKYLPGLTRLQGICSKTSSHIPTLNSTTATTEVEQKKFIEEIQDLLPMQKGVTSTKFLLGVLRTAMILGANKSCISDLEKRIGLQLDQATLEDLLIPNFSYSTETLYHVDCVQRILQHFLAIDQANGGASPCLADDEQSIASPSLTPITMVARLIDGYLAEVAPDVNLKLPKFQSLAAAVPDYARPLDDGLYRAIDVYLKEHPWLAESEREQLCRLMDCQKLSLEACTHAAQNERLPLRVVVQVLFFEQLQLRTSIAGCLMVSDNLDASRPLRTDNNVVAAEGGGWGNAARENQVLKLGMDHMRMRVSELEKECSSLRQEMEKLGLGRRVSRKFGLKLKNQMCRSQEDSVSDQKSGISAVGGKLQVHATKHNNKKFLSIDEQ</sequence>
<evidence type="ECO:0000256" key="3">
    <source>
        <dbReference type="ARBA" id="ARBA00009726"/>
    </source>
</evidence>
<dbReference type="FunFam" id="1.20.1560.10:FF:000024">
    <property type="entry name" value="ABC transporter C family member 2"/>
    <property type="match status" value="1"/>
</dbReference>
<feature type="domain" description="NPH3" evidence="21">
    <location>
        <begin position="1707"/>
        <end position="1997"/>
    </location>
</feature>
<dbReference type="Proteomes" id="UP001085076">
    <property type="component" value="Miscellaneous, Linkage group lg02"/>
</dbReference>
<evidence type="ECO:0000256" key="9">
    <source>
        <dbReference type="ARBA" id="ARBA00022840"/>
    </source>
</evidence>
<evidence type="ECO:0000313" key="23">
    <source>
        <dbReference type="Proteomes" id="UP001085076"/>
    </source>
</evidence>
<evidence type="ECO:0000256" key="17">
    <source>
        <dbReference type="SAM" id="Phobius"/>
    </source>
</evidence>
<dbReference type="CDD" id="cd18580">
    <property type="entry name" value="ABC_6TM_ABCC_D2"/>
    <property type="match status" value="1"/>
</dbReference>
<evidence type="ECO:0000256" key="10">
    <source>
        <dbReference type="ARBA" id="ARBA00022967"/>
    </source>
</evidence>
<dbReference type="Gene3D" id="1.20.1560.10">
    <property type="entry name" value="ABC transporter type 1, transmembrane domain"/>
    <property type="match status" value="2"/>
</dbReference>
<dbReference type="GO" id="GO:0008559">
    <property type="term" value="F:ABC-type xenobiotic transporter activity"/>
    <property type="evidence" value="ECO:0007669"/>
    <property type="project" value="UniProtKB-EC"/>
</dbReference>
<reference evidence="22" key="1">
    <citation type="submission" date="2021-03" db="EMBL/GenBank/DDBJ databases">
        <authorList>
            <person name="Li Z."/>
            <person name="Yang C."/>
        </authorList>
    </citation>
    <scope>NUCLEOTIDE SEQUENCE</scope>
    <source>
        <strain evidence="22">Dzin_1.0</strain>
        <tissue evidence="22">Leaf</tissue>
    </source>
</reference>
<feature type="transmembrane region" description="Helical" evidence="17">
    <location>
        <begin position="174"/>
        <end position="194"/>
    </location>
</feature>
<feature type="transmembrane region" description="Helical" evidence="17">
    <location>
        <begin position="342"/>
        <end position="363"/>
    </location>
</feature>
<dbReference type="InterPro" id="IPR017871">
    <property type="entry name" value="ABC_transporter-like_CS"/>
</dbReference>
<feature type="transmembrane region" description="Helical" evidence="17">
    <location>
        <begin position="529"/>
        <end position="551"/>
    </location>
</feature>
<dbReference type="SMART" id="SM00225">
    <property type="entry name" value="BTB"/>
    <property type="match status" value="1"/>
</dbReference>
<dbReference type="SUPFAM" id="SSF52540">
    <property type="entry name" value="P-loop containing nucleoside triphosphate hydrolases"/>
    <property type="match status" value="2"/>
</dbReference>
<evidence type="ECO:0000259" key="21">
    <source>
        <dbReference type="PROSITE" id="PS51649"/>
    </source>
</evidence>
<dbReference type="InterPro" id="IPR027356">
    <property type="entry name" value="NPH3_dom"/>
</dbReference>
<feature type="domain" description="ABC transporter" evidence="19">
    <location>
        <begin position="616"/>
        <end position="842"/>
    </location>
</feature>
<comment type="caution">
    <text evidence="22">The sequence shown here is derived from an EMBL/GenBank/DDBJ whole genome shotgun (WGS) entry which is preliminary data.</text>
</comment>
<keyword evidence="11 17" id="KW-1133">Transmembrane helix</keyword>
<dbReference type="PROSITE" id="PS50929">
    <property type="entry name" value="ABC_TM1F"/>
    <property type="match status" value="2"/>
</dbReference>
<protein>
    <recommendedName>
        <fullName evidence="4">ABC-type xenobiotic transporter</fullName>
        <ecNumber evidence="4">7.6.2.2</ecNumber>
    </recommendedName>
</protein>
<keyword evidence="7" id="KW-0677">Repeat</keyword>
<evidence type="ECO:0000256" key="11">
    <source>
        <dbReference type="ARBA" id="ARBA00022989"/>
    </source>
</evidence>
<dbReference type="InterPro" id="IPR003593">
    <property type="entry name" value="AAA+_ATPase"/>
</dbReference>
<dbReference type="SUPFAM" id="SSF54695">
    <property type="entry name" value="POZ domain"/>
    <property type="match status" value="1"/>
</dbReference>
<evidence type="ECO:0000256" key="16">
    <source>
        <dbReference type="SAM" id="MobiDB-lite"/>
    </source>
</evidence>
<feature type="domain" description="ABC transmembrane type-1" evidence="20">
    <location>
        <begin position="921"/>
        <end position="1204"/>
    </location>
</feature>
<keyword evidence="23" id="KW-1185">Reference proteome</keyword>
<dbReference type="PROSITE" id="PS51649">
    <property type="entry name" value="NPH3"/>
    <property type="match status" value="1"/>
</dbReference>